<dbReference type="Proteomes" id="UP000289886">
    <property type="component" value="Unassembled WGS sequence"/>
</dbReference>
<evidence type="ECO:0000313" key="4">
    <source>
        <dbReference type="EMBL" id="RXM93956.1"/>
    </source>
</evidence>
<dbReference type="InterPro" id="IPR036869">
    <property type="entry name" value="J_dom_sf"/>
</dbReference>
<dbReference type="PROSITE" id="PS51257">
    <property type="entry name" value="PROKAR_LIPOPROTEIN"/>
    <property type="match status" value="1"/>
</dbReference>
<evidence type="ECO:0000256" key="2">
    <source>
        <dbReference type="SAM" id="SignalP"/>
    </source>
</evidence>
<feature type="region of interest" description="Disordered" evidence="1">
    <location>
        <begin position="63"/>
        <end position="98"/>
    </location>
</feature>
<dbReference type="Gene3D" id="1.10.287.110">
    <property type="entry name" value="DnaJ domain"/>
    <property type="match status" value="1"/>
</dbReference>
<protein>
    <submittedName>
        <fullName evidence="4">DnaJ-like subfamily C member 16</fullName>
    </submittedName>
</protein>
<feature type="compositionally biased region" description="Basic and acidic residues" evidence="1">
    <location>
        <begin position="63"/>
        <end position="77"/>
    </location>
</feature>
<feature type="compositionally biased region" description="Polar residues" evidence="1">
    <location>
        <begin position="78"/>
        <end position="95"/>
    </location>
</feature>
<feature type="chain" id="PRO_5019049278" evidence="2">
    <location>
        <begin position="32"/>
        <end position="287"/>
    </location>
</feature>
<dbReference type="EMBL" id="SCEB01003947">
    <property type="protein sequence ID" value="RXM93956.1"/>
    <property type="molecule type" value="Genomic_DNA"/>
</dbReference>
<dbReference type="PROSITE" id="PS50076">
    <property type="entry name" value="DNAJ_2"/>
    <property type="match status" value="1"/>
</dbReference>
<evidence type="ECO:0000256" key="1">
    <source>
        <dbReference type="SAM" id="MobiDB-lite"/>
    </source>
</evidence>
<feature type="domain" description="J" evidence="3">
    <location>
        <begin position="36"/>
        <end position="151"/>
    </location>
</feature>
<dbReference type="InterPro" id="IPR001623">
    <property type="entry name" value="DnaJ_domain"/>
</dbReference>
<organism evidence="4 5">
    <name type="scientific">Acipenser ruthenus</name>
    <name type="common">Sterlet sturgeon</name>
    <dbReference type="NCBI Taxonomy" id="7906"/>
    <lineage>
        <taxon>Eukaryota</taxon>
        <taxon>Metazoa</taxon>
        <taxon>Chordata</taxon>
        <taxon>Craniata</taxon>
        <taxon>Vertebrata</taxon>
        <taxon>Euteleostomi</taxon>
        <taxon>Actinopterygii</taxon>
        <taxon>Chondrostei</taxon>
        <taxon>Acipenseriformes</taxon>
        <taxon>Acipenseridae</taxon>
        <taxon>Acipenser</taxon>
    </lineage>
</organism>
<keyword evidence="5" id="KW-1185">Reference proteome</keyword>
<gene>
    <name evidence="4" type="ORF">EOD39_18523</name>
</gene>
<dbReference type="PANTHER" id="PTHR44303">
    <property type="entry name" value="DNAJ HOMOLOG SUBFAMILY C MEMBER 16"/>
    <property type="match status" value="1"/>
</dbReference>
<feature type="signal peptide" evidence="2">
    <location>
        <begin position="1"/>
        <end position="31"/>
    </location>
</feature>
<proteinExistence type="predicted"/>
<dbReference type="CDD" id="cd06257">
    <property type="entry name" value="DnaJ"/>
    <property type="match status" value="1"/>
</dbReference>
<comment type="caution">
    <text evidence="4">The sequence shown here is derived from an EMBL/GenBank/DDBJ whole genome shotgun (WGS) entry which is preliminary data.</text>
</comment>
<dbReference type="PANTHER" id="PTHR44303:SF2">
    <property type="entry name" value="DNAJ HOMOLOG SUBFAMILY C MEMBER 16"/>
    <property type="match status" value="1"/>
</dbReference>
<dbReference type="AlphaFoldDB" id="A0A444V0I1"/>
<sequence>MKMTRLRLVFSTLQVVVSIFLLVSCCPASLAAGEFDPYTVLGVGKSATQAEVKKVYKKLARECDSSDENQTKPKTKEGPQNNSENGSPNANTSSRAPKKSFVEVTELTDITYTSNLVRLRPGHMNVVLVLTDAAKNALLSKFAKEVYSFTGSLTLHFSFLNLDKHKEWMESLLEFAQDAVQIDSDEDDSQHKADYTGYVLALNGHKKYLCLFKPVYTGEDLHMDSSSRASSSSRDEAATCKKTASSSLQIHHKLDRLGLWMERLLEGTLPRYYIPSWPGLDKITTSK</sequence>
<keyword evidence="2" id="KW-0732">Signal</keyword>
<reference evidence="4 5" key="1">
    <citation type="submission" date="2019-01" db="EMBL/GenBank/DDBJ databases">
        <title>Draft Genome and Complete Hox-Cluster Characterization of the Sterlet Sturgeon (Acipenser ruthenus).</title>
        <authorList>
            <person name="Wei Q."/>
        </authorList>
    </citation>
    <scope>NUCLEOTIDE SEQUENCE [LARGE SCALE GENOMIC DNA]</scope>
    <source>
        <strain evidence="4">WHYD16114868_AA</strain>
        <tissue evidence="4">Blood</tissue>
    </source>
</reference>
<evidence type="ECO:0000259" key="3">
    <source>
        <dbReference type="PROSITE" id="PS50076"/>
    </source>
</evidence>
<evidence type="ECO:0000313" key="5">
    <source>
        <dbReference type="Proteomes" id="UP000289886"/>
    </source>
</evidence>
<dbReference type="SUPFAM" id="SSF46565">
    <property type="entry name" value="Chaperone J-domain"/>
    <property type="match status" value="1"/>
</dbReference>
<accession>A0A444V0I1</accession>
<name>A0A444V0I1_ACIRT</name>
<dbReference type="InterPro" id="IPR052448">
    <property type="entry name" value="DnaJ_C16_autophagy_reg"/>
</dbReference>